<reference evidence="2" key="1">
    <citation type="submission" date="2022-12" db="EMBL/GenBank/DDBJ databases">
        <title>Paraconexibacter alkalitolerans sp. nov. and Baekduia alba sp. nov., isolated from soil and emended description of the genera Paraconexibacter (Chun et al., 2020) and Baekduia (An et al., 2020).</title>
        <authorList>
            <person name="Vieira S."/>
            <person name="Huber K.J."/>
            <person name="Geppert A."/>
            <person name="Wolf J."/>
            <person name="Neumann-Schaal M."/>
            <person name="Muesken M."/>
            <person name="Overmann J."/>
        </authorList>
    </citation>
    <scope>NUCLEOTIDE SEQUENCE</scope>
    <source>
        <strain evidence="2">AEG42_29</strain>
    </source>
</reference>
<dbReference type="EMBL" id="CP114014">
    <property type="protein sequence ID" value="XAY05157.1"/>
    <property type="molecule type" value="Genomic_DNA"/>
</dbReference>
<keyword evidence="1" id="KW-0472">Membrane</keyword>
<sequence>MSYDARFVARRPLILKLVALAVLAAAIASGTGALLGVLPVLLLVLPLLRGRYLGEDLIDRARHAMTRRRRWPAAPVVVRRRPFIAPCRTRLVAFACGVRGPPATA</sequence>
<gene>
    <name evidence="2" type="ORF">DSM112329_02001</name>
</gene>
<dbReference type="AlphaFoldDB" id="A0AAU7AUK6"/>
<keyword evidence="1" id="KW-0812">Transmembrane</keyword>
<evidence type="ECO:0000256" key="1">
    <source>
        <dbReference type="SAM" id="Phobius"/>
    </source>
</evidence>
<evidence type="ECO:0000313" key="2">
    <source>
        <dbReference type="EMBL" id="XAY05157.1"/>
    </source>
</evidence>
<feature type="transmembrane region" description="Helical" evidence="1">
    <location>
        <begin position="20"/>
        <end position="45"/>
    </location>
</feature>
<protein>
    <submittedName>
        <fullName evidence="2">Uncharacterized protein</fullName>
    </submittedName>
</protein>
<proteinExistence type="predicted"/>
<accession>A0AAU7AUK6</accession>
<keyword evidence="1" id="KW-1133">Transmembrane helix</keyword>
<organism evidence="2">
    <name type="scientific">Paraconexibacter sp. AEG42_29</name>
    <dbReference type="NCBI Taxonomy" id="2997339"/>
    <lineage>
        <taxon>Bacteria</taxon>
        <taxon>Bacillati</taxon>
        <taxon>Actinomycetota</taxon>
        <taxon>Thermoleophilia</taxon>
        <taxon>Solirubrobacterales</taxon>
        <taxon>Paraconexibacteraceae</taxon>
        <taxon>Paraconexibacter</taxon>
    </lineage>
</organism>
<name>A0AAU7AUK6_9ACTN</name>
<dbReference type="KEGG" id="parq:DSM112329_02001"/>